<dbReference type="Pfam" id="PF00884">
    <property type="entry name" value="Sulfatase"/>
    <property type="match status" value="1"/>
</dbReference>
<evidence type="ECO:0000256" key="2">
    <source>
        <dbReference type="ARBA" id="ARBA00022475"/>
    </source>
</evidence>
<evidence type="ECO:0000256" key="5">
    <source>
        <dbReference type="ARBA" id="ARBA00023136"/>
    </source>
</evidence>
<keyword evidence="11" id="KW-0808">Transferase</keyword>
<evidence type="ECO:0000259" key="10">
    <source>
        <dbReference type="Pfam" id="PF00884"/>
    </source>
</evidence>
<keyword evidence="7" id="KW-0479">Metal-binding</keyword>
<feature type="transmembrane region" description="Helical" evidence="9">
    <location>
        <begin position="169"/>
        <end position="190"/>
    </location>
</feature>
<feature type="domain" description="Sulfatase N-terminal" evidence="10">
    <location>
        <begin position="269"/>
        <end position="532"/>
    </location>
</feature>
<name>A0A1H3X4H2_XYLRU</name>
<keyword evidence="4 9" id="KW-1133">Transmembrane helix</keyword>
<dbReference type="GO" id="GO:0046872">
    <property type="term" value="F:metal ion binding"/>
    <property type="evidence" value="ECO:0007669"/>
    <property type="project" value="UniProtKB-KW"/>
</dbReference>
<evidence type="ECO:0000256" key="1">
    <source>
        <dbReference type="ARBA" id="ARBA00004651"/>
    </source>
</evidence>
<dbReference type="GO" id="GO:0005886">
    <property type="term" value="C:plasma membrane"/>
    <property type="evidence" value="ECO:0007669"/>
    <property type="project" value="UniProtKB-SubCell"/>
</dbReference>
<evidence type="ECO:0000256" key="3">
    <source>
        <dbReference type="ARBA" id="ARBA00022692"/>
    </source>
</evidence>
<feature type="transmembrane region" description="Helical" evidence="9">
    <location>
        <begin position="127"/>
        <end position="149"/>
    </location>
</feature>
<evidence type="ECO:0000256" key="4">
    <source>
        <dbReference type="ARBA" id="ARBA00022989"/>
    </source>
</evidence>
<accession>A0A1H3X4H2</accession>
<evidence type="ECO:0000256" key="6">
    <source>
        <dbReference type="PIRSR" id="PIRSR005091-1"/>
    </source>
</evidence>
<dbReference type="InterPro" id="IPR012160">
    <property type="entry name" value="LtaS-like"/>
</dbReference>
<evidence type="ECO:0000313" key="11">
    <source>
        <dbReference type="EMBL" id="SDZ93522.1"/>
    </source>
</evidence>
<dbReference type="Proteomes" id="UP000182257">
    <property type="component" value="Unassembled WGS sequence"/>
</dbReference>
<dbReference type="PIRSF" id="PIRSF005091">
    <property type="entry name" value="Mmb_sulf_HI1246"/>
    <property type="match status" value="1"/>
</dbReference>
<evidence type="ECO:0000313" key="12">
    <source>
        <dbReference type="Proteomes" id="UP000182257"/>
    </source>
</evidence>
<keyword evidence="2" id="KW-1003">Cell membrane</keyword>
<dbReference type="InterPro" id="IPR050448">
    <property type="entry name" value="OpgB/LTA_synthase_biosynth"/>
</dbReference>
<feature type="transmembrane region" description="Helical" evidence="9">
    <location>
        <begin position="49"/>
        <end position="73"/>
    </location>
</feature>
<keyword evidence="5 9" id="KW-0472">Membrane</keyword>
<evidence type="ECO:0000256" key="8">
    <source>
        <dbReference type="PIRSR" id="PIRSR005091-3"/>
    </source>
</evidence>
<feature type="binding site" evidence="8">
    <location>
        <position position="316"/>
    </location>
    <ligand>
        <name>Mn(2+)</name>
        <dbReference type="ChEBI" id="CHEBI:29035"/>
    </ligand>
</feature>
<organism evidence="11 12">
    <name type="scientific">Xylanibacter ruminicola</name>
    <name type="common">Prevotella ruminicola</name>
    <dbReference type="NCBI Taxonomy" id="839"/>
    <lineage>
        <taxon>Bacteria</taxon>
        <taxon>Pseudomonadati</taxon>
        <taxon>Bacteroidota</taxon>
        <taxon>Bacteroidia</taxon>
        <taxon>Bacteroidales</taxon>
        <taxon>Prevotellaceae</taxon>
        <taxon>Xylanibacter</taxon>
    </lineage>
</organism>
<feature type="transmembrane region" description="Helical" evidence="9">
    <location>
        <begin position="12"/>
        <end position="29"/>
    </location>
</feature>
<keyword evidence="3 9" id="KW-0812">Transmembrane</keyword>
<dbReference type="PANTHER" id="PTHR47371:SF3">
    <property type="entry name" value="PHOSPHOGLYCEROL TRANSFERASE I"/>
    <property type="match status" value="1"/>
</dbReference>
<dbReference type="PANTHER" id="PTHR47371">
    <property type="entry name" value="LIPOTEICHOIC ACID SYNTHASE"/>
    <property type="match status" value="1"/>
</dbReference>
<evidence type="ECO:0000256" key="7">
    <source>
        <dbReference type="PIRSR" id="PIRSR005091-2"/>
    </source>
</evidence>
<comment type="subcellular location">
    <subcellularLocation>
        <location evidence="1">Cell membrane</location>
        <topology evidence="1">Multi-pass membrane protein</topology>
    </subcellularLocation>
</comment>
<dbReference type="InterPro" id="IPR017850">
    <property type="entry name" value="Alkaline_phosphatase_core_sf"/>
</dbReference>
<feature type="binding site" evidence="7">
    <location>
        <position position="433"/>
    </location>
    <ligand>
        <name>substrate</name>
    </ligand>
</feature>
<dbReference type="OrthoDB" id="9777768at2"/>
<feature type="binding site" evidence="8">
    <location>
        <position position="481"/>
    </location>
    <ligand>
        <name>Mn(2+)</name>
        <dbReference type="ChEBI" id="CHEBI:29035"/>
    </ligand>
</feature>
<dbReference type="Gene3D" id="3.40.720.10">
    <property type="entry name" value="Alkaline Phosphatase, subunit A"/>
    <property type="match status" value="1"/>
</dbReference>
<sequence>MKCRVSYLIKTYLWTALVFVLAKLAFMLFCREGHEFVYSDIWQVVQHGLSLDLSTALYFFIVPFLATIVSMWYTGQWLFRILKGYYALIAIAFALAFVADTSLYPFWAFKLDASCLQYLETPNEATASVSVVYLIWRFTALVVAAVVIYKGYANALCSLNGANRPKRSLKTALISLVTFLIMAPLIVIGIRGGLDESTTNIGQVYYSQNQFLNHSAVNPVFSFLASLERTASNNESYNYMSDEVCQQIIDQLYNTESVDSDTLLNTPTPNIIVILMESLGGEFTELSGRKDITPNLNKLAAEGVYFTNCYANSWRTDRGTLCTYSGYPSFPNTSVMKMPAKSRTLPCIARSLRDEKQYNTHYLYGGDINFTNMRSYLISGGFDQLTWKADYTTAEQKSAEWGVRDDITFGTLYDMATTLPSPYLIGYSSLSSHEPWDVPIKHFDDEILNAFYYLDQCIGDFVTKLRRTEAWKNTLIVLLPDHGINYKEYDEQHPLRNRIPMIWVGGAVKAPRRIDTICNQTDLPATLLAQLGLSHSDYTFSRDVLSRTYTHPVAMHTFTEGYSMVDSTGLTVFDLNSQRVTIGKGDITIAQAILQAATKDLNQR</sequence>
<dbReference type="AlphaFoldDB" id="A0A1H3X4H2"/>
<dbReference type="CDD" id="cd16015">
    <property type="entry name" value="LTA_synthase"/>
    <property type="match status" value="1"/>
</dbReference>
<feature type="binding site" evidence="8">
    <location>
        <position position="482"/>
    </location>
    <ligand>
        <name>Mn(2+)</name>
        <dbReference type="ChEBI" id="CHEBI:29035"/>
    </ligand>
</feature>
<keyword evidence="7" id="KW-0464">Manganese</keyword>
<dbReference type="SUPFAM" id="SSF53649">
    <property type="entry name" value="Alkaline phosphatase-like"/>
    <property type="match status" value="1"/>
</dbReference>
<dbReference type="EMBL" id="FNRF01000001">
    <property type="protein sequence ID" value="SDZ93522.1"/>
    <property type="molecule type" value="Genomic_DNA"/>
</dbReference>
<dbReference type="InterPro" id="IPR000917">
    <property type="entry name" value="Sulfatase_N"/>
</dbReference>
<feature type="active site" evidence="6">
    <location>
        <position position="316"/>
    </location>
</feature>
<gene>
    <name evidence="11" type="ORF">SAMN05216462_0038</name>
</gene>
<reference evidence="11 12" key="1">
    <citation type="submission" date="2016-10" db="EMBL/GenBank/DDBJ databases">
        <authorList>
            <person name="de Groot N.N."/>
        </authorList>
    </citation>
    <scope>NUCLEOTIDE SEQUENCE [LARGE SCALE GENOMIC DNA]</scope>
    <source>
        <strain evidence="11 12">D31d</strain>
    </source>
</reference>
<dbReference type="GO" id="GO:0016740">
    <property type="term" value="F:transferase activity"/>
    <property type="evidence" value="ECO:0007669"/>
    <property type="project" value="UniProtKB-KW"/>
</dbReference>
<proteinExistence type="predicted"/>
<feature type="binding site" evidence="8">
    <location>
        <position position="277"/>
    </location>
    <ligand>
        <name>Mn(2+)</name>
        <dbReference type="ChEBI" id="CHEBI:29035"/>
    </ligand>
</feature>
<protein>
    <submittedName>
        <fullName evidence="11">Phosphoglycerol transferase MdoB</fullName>
    </submittedName>
</protein>
<evidence type="ECO:0000256" key="9">
    <source>
        <dbReference type="SAM" id="Phobius"/>
    </source>
</evidence>
<feature type="transmembrane region" description="Helical" evidence="9">
    <location>
        <begin position="85"/>
        <end position="107"/>
    </location>
</feature>